<feature type="transmembrane region" description="Helical" evidence="9">
    <location>
        <begin position="77"/>
        <end position="98"/>
    </location>
</feature>
<feature type="transmembrane region" description="Helical" evidence="9">
    <location>
        <begin position="183"/>
        <end position="207"/>
    </location>
</feature>
<dbReference type="InterPro" id="IPR001248">
    <property type="entry name" value="Pur-cyt_permease"/>
</dbReference>
<proteinExistence type="inferred from homology"/>
<dbReference type="GO" id="GO:0015856">
    <property type="term" value="P:cytosine transport"/>
    <property type="evidence" value="ECO:0007669"/>
    <property type="project" value="UniProtKB-ARBA"/>
</dbReference>
<name>A0A1B2JHA2_PICPA</name>
<evidence type="ECO:0000256" key="4">
    <source>
        <dbReference type="ARBA" id="ARBA00022553"/>
    </source>
</evidence>
<keyword evidence="3 8" id="KW-0813">Transport</keyword>
<keyword evidence="6 9" id="KW-1133">Transmembrane helix</keyword>
<dbReference type="InterPro" id="IPR026030">
    <property type="entry name" value="Pur-cyt_permease_Fcy2/21/22"/>
</dbReference>
<evidence type="ECO:0000256" key="3">
    <source>
        <dbReference type="ARBA" id="ARBA00022448"/>
    </source>
</evidence>
<feature type="transmembrane region" description="Helical" evidence="9">
    <location>
        <begin position="104"/>
        <end position="130"/>
    </location>
</feature>
<evidence type="ECO:0000313" key="11">
    <source>
        <dbReference type="Proteomes" id="UP000094565"/>
    </source>
</evidence>
<gene>
    <name evidence="10" type="primary">FCY2</name>
    <name evidence="10" type="ORF">ATY40_BA7504821</name>
</gene>
<feature type="transmembrane region" description="Helical" evidence="9">
    <location>
        <begin position="151"/>
        <end position="177"/>
    </location>
</feature>
<evidence type="ECO:0000256" key="5">
    <source>
        <dbReference type="ARBA" id="ARBA00022692"/>
    </source>
</evidence>
<dbReference type="GO" id="GO:0005886">
    <property type="term" value="C:plasma membrane"/>
    <property type="evidence" value="ECO:0007669"/>
    <property type="project" value="TreeGrafter"/>
</dbReference>
<dbReference type="Pfam" id="PF02133">
    <property type="entry name" value="Transp_cyt_pur"/>
    <property type="match status" value="1"/>
</dbReference>
<feature type="transmembrane region" description="Helical" evidence="9">
    <location>
        <begin position="380"/>
        <end position="400"/>
    </location>
</feature>
<sequence>MSAYKTDIEKADAGSSDKNSTYQVKTEDFQVDESVAEVSKGKFAWYENFTLMMKAETRGVEIVPEEEKTRTSLWEAASMWFSANLVIGTFALGAISQTVFALDFWSSVLCIIFFCMLGVFPVAFFSVFGVKYGLRQMILTRFLSGDLAMRLFAAINCICCVGWGAVNIMAAAQLLHIVNNRTLPPWAACLIFVVLTILVTFFGYDIIHAYEKWSWIPNMFVFIVIIARMSISGNFTFGEMVGGPTVAGNVLSFGGAIFGYASGWATFAADYTVYMRTDTPPLKIFAWVYFGLFTPLVFTMMLGTACATGIRTDESWDQLYSDNGVGGLVYAVLVENSLHGFGQFCCVLLALSTVANNIPNMYSIGLSAQAVTTKARRVPRIVWTLLGNTVTLAISIPAYYHFERFMSNFMNIIGYNLAIYDTVCLSEHFIWKRGFSSKYDVMLEQWHDKSAAPPGYAGLVGFGFGAAGVVLGMNQVWYSGALGRLIGDFGGDIGFELGAGFSFVGFNTARYFELKYCGR</sequence>
<dbReference type="Gene3D" id="1.10.4160.10">
    <property type="entry name" value="Hydantoin permease"/>
    <property type="match status" value="1"/>
</dbReference>
<comment type="similarity">
    <text evidence="2 8">Belongs to the purine-cytosine permease (2.A.39) family.</text>
</comment>
<dbReference type="EMBL" id="CP014587">
    <property type="protein sequence ID" value="ANZ77372.1"/>
    <property type="molecule type" value="Genomic_DNA"/>
</dbReference>
<feature type="transmembrane region" description="Helical" evidence="9">
    <location>
        <begin position="451"/>
        <end position="473"/>
    </location>
</feature>
<dbReference type="GO" id="GO:0000329">
    <property type="term" value="C:fungal-type vacuole membrane"/>
    <property type="evidence" value="ECO:0007669"/>
    <property type="project" value="TreeGrafter"/>
</dbReference>
<evidence type="ECO:0000256" key="9">
    <source>
        <dbReference type="SAM" id="Phobius"/>
    </source>
</evidence>
<feature type="transmembrane region" description="Helical" evidence="9">
    <location>
        <begin position="340"/>
        <end position="359"/>
    </location>
</feature>
<feature type="transmembrane region" description="Helical" evidence="9">
    <location>
        <begin position="250"/>
        <end position="274"/>
    </location>
</feature>
<evidence type="ECO:0000256" key="6">
    <source>
        <dbReference type="ARBA" id="ARBA00022989"/>
    </source>
</evidence>
<feature type="transmembrane region" description="Helical" evidence="9">
    <location>
        <begin position="219"/>
        <end position="238"/>
    </location>
</feature>
<comment type="subcellular location">
    <subcellularLocation>
        <location evidence="1">Membrane</location>
        <topology evidence="1">Multi-pass membrane protein</topology>
    </subcellularLocation>
</comment>
<evidence type="ECO:0000256" key="7">
    <source>
        <dbReference type="ARBA" id="ARBA00023136"/>
    </source>
</evidence>
<keyword evidence="11" id="KW-1185">Reference proteome</keyword>
<dbReference type="Proteomes" id="UP000094565">
    <property type="component" value="Chromosome 4"/>
</dbReference>
<dbReference type="GO" id="GO:0015205">
    <property type="term" value="F:nucleobase transmembrane transporter activity"/>
    <property type="evidence" value="ECO:0007669"/>
    <property type="project" value="TreeGrafter"/>
</dbReference>
<dbReference type="AlphaFoldDB" id="A0A1B2JHA2"/>
<evidence type="ECO:0000256" key="1">
    <source>
        <dbReference type="ARBA" id="ARBA00004141"/>
    </source>
</evidence>
<evidence type="ECO:0000256" key="2">
    <source>
        <dbReference type="ARBA" id="ARBA00008974"/>
    </source>
</evidence>
<dbReference type="PIRSF" id="PIRSF002744">
    <property type="entry name" value="Pur-cyt_permease"/>
    <property type="match status" value="1"/>
</dbReference>
<protein>
    <submittedName>
        <fullName evidence="10">BA75_04821T0</fullName>
    </submittedName>
</protein>
<dbReference type="PANTHER" id="PTHR31806:SF1">
    <property type="entry name" value="PURINE-CYTOSINE PERMEASE FCY2-RELATED"/>
    <property type="match status" value="1"/>
</dbReference>
<organism evidence="10 11">
    <name type="scientific">Komagataella pastoris</name>
    <name type="common">Yeast</name>
    <name type="synonym">Pichia pastoris</name>
    <dbReference type="NCBI Taxonomy" id="4922"/>
    <lineage>
        <taxon>Eukaryota</taxon>
        <taxon>Fungi</taxon>
        <taxon>Dikarya</taxon>
        <taxon>Ascomycota</taxon>
        <taxon>Saccharomycotina</taxon>
        <taxon>Pichiomycetes</taxon>
        <taxon>Pichiales</taxon>
        <taxon>Pichiaceae</taxon>
        <taxon>Komagataella</taxon>
    </lineage>
</organism>
<accession>A0A1B2JHA2</accession>
<keyword evidence="4" id="KW-0597">Phosphoprotein</keyword>
<keyword evidence="7 8" id="KW-0472">Membrane</keyword>
<dbReference type="FunFam" id="1.10.4160.10:FF:000002">
    <property type="entry name" value="Purine-cytosine permease fcyB"/>
    <property type="match status" value="1"/>
</dbReference>
<reference evidence="10 11" key="1">
    <citation type="submission" date="2016-02" db="EMBL/GenBank/DDBJ databases">
        <title>Comparative genomic and transcriptomic foundation for Pichia pastoris.</title>
        <authorList>
            <person name="Love K.R."/>
            <person name="Shah K.A."/>
            <person name="Whittaker C.A."/>
            <person name="Wu J."/>
            <person name="Bartlett M.C."/>
            <person name="Ma D."/>
            <person name="Leeson R.L."/>
            <person name="Priest M."/>
            <person name="Young S.K."/>
            <person name="Love J.C."/>
        </authorList>
    </citation>
    <scope>NUCLEOTIDE SEQUENCE [LARGE SCALE GENOMIC DNA]</scope>
    <source>
        <strain evidence="10 11">ATCC 28485</strain>
    </source>
</reference>
<feature type="transmembrane region" description="Helical" evidence="9">
    <location>
        <begin position="286"/>
        <end position="310"/>
    </location>
</feature>
<dbReference type="PANTHER" id="PTHR31806">
    <property type="entry name" value="PURINE-CYTOSINE PERMEASE FCY2-RELATED"/>
    <property type="match status" value="1"/>
</dbReference>
<dbReference type="OrthoDB" id="2116389at2759"/>
<evidence type="ECO:0000256" key="8">
    <source>
        <dbReference type="PIRNR" id="PIRNR002744"/>
    </source>
</evidence>
<keyword evidence="5 9" id="KW-0812">Transmembrane</keyword>
<evidence type="ECO:0000313" key="10">
    <source>
        <dbReference type="EMBL" id="ANZ77372.1"/>
    </source>
</evidence>